<dbReference type="EMBL" id="QEAM01000623">
    <property type="protein sequence ID" value="TPX37931.1"/>
    <property type="molecule type" value="Genomic_DNA"/>
</dbReference>
<accession>A0A507CEM4</accession>
<feature type="chain" id="PRO_5021369918" evidence="1">
    <location>
        <begin position="19"/>
        <end position="92"/>
    </location>
</feature>
<evidence type="ECO:0000256" key="1">
    <source>
        <dbReference type="SAM" id="SignalP"/>
    </source>
</evidence>
<name>A0A507CEM4_9FUNG</name>
<evidence type="ECO:0000313" key="2">
    <source>
        <dbReference type="EMBL" id="TPX37931.1"/>
    </source>
</evidence>
<organism evidence="2 3">
    <name type="scientific">Synchytrium endobioticum</name>
    <dbReference type="NCBI Taxonomy" id="286115"/>
    <lineage>
        <taxon>Eukaryota</taxon>
        <taxon>Fungi</taxon>
        <taxon>Fungi incertae sedis</taxon>
        <taxon>Chytridiomycota</taxon>
        <taxon>Chytridiomycota incertae sedis</taxon>
        <taxon>Chytridiomycetes</taxon>
        <taxon>Synchytriales</taxon>
        <taxon>Synchytriaceae</taxon>
        <taxon>Synchytrium</taxon>
    </lineage>
</organism>
<sequence length="92" mass="11036">MLTLFILISILLLQPSHADDYEYTVDQLNAWRDEIRQFRHDNVIVAMTVDVPPGDPIWEIDLEMEKQLFIRSEEFKERNQILRDGEERVLTY</sequence>
<gene>
    <name evidence="2" type="ORF">SeLEV6574_g07816</name>
</gene>
<reference evidence="2 3" key="1">
    <citation type="journal article" date="2019" name="Sci. Rep.">
        <title>Comparative genomics of chytrid fungi reveal insights into the obligate biotrophic and pathogenic lifestyle of Synchytrium endobioticum.</title>
        <authorList>
            <person name="van de Vossenberg B.T.L.H."/>
            <person name="Warris S."/>
            <person name="Nguyen H.D.T."/>
            <person name="van Gent-Pelzer M.P.E."/>
            <person name="Joly D.L."/>
            <person name="van de Geest H.C."/>
            <person name="Bonants P.J.M."/>
            <person name="Smith D.S."/>
            <person name="Levesque C.A."/>
            <person name="van der Lee T.A.J."/>
        </authorList>
    </citation>
    <scope>NUCLEOTIDE SEQUENCE [LARGE SCALE GENOMIC DNA]</scope>
    <source>
        <strain evidence="2 3">LEV6574</strain>
    </source>
</reference>
<proteinExistence type="predicted"/>
<dbReference type="Proteomes" id="UP000320475">
    <property type="component" value="Unassembled WGS sequence"/>
</dbReference>
<feature type="non-terminal residue" evidence="2">
    <location>
        <position position="92"/>
    </location>
</feature>
<dbReference type="AlphaFoldDB" id="A0A507CEM4"/>
<comment type="caution">
    <text evidence="2">The sequence shown here is derived from an EMBL/GenBank/DDBJ whole genome shotgun (WGS) entry which is preliminary data.</text>
</comment>
<keyword evidence="1" id="KW-0732">Signal</keyword>
<evidence type="ECO:0000313" key="3">
    <source>
        <dbReference type="Proteomes" id="UP000320475"/>
    </source>
</evidence>
<feature type="signal peptide" evidence="1">
    <location>
        <begin position="1"/>
        <end position="18"/>
    </location>
</feature>
<protein>
    <submittedName>
        <fullName evidence="2">Uncharacterized protein</fullName>
    </submittedName>
</protein>